<dbReference type="InterPro" id="IPR050570">
    <property type="entry name" value="Cell_wall_metabolism_enzyme"/>
</dbReference>
<dbReference type="STRING" id="1462526.BN990_00590"/>
<proteinExistence type="predicted"/>
<dbReference type="AlphaFoldDB" id="A0A024Q8R0"/>
<protein>
    <submittedName>
        <fullName evidence="4">Stage II sporulation protein Q</fullName>
    </submittedName>
</protein>
<accession>A0A024Q8R0</accession>
<reference evidence="5" key="2">
    <citation type="submission" date="2014-05" db="EMBL/GenBank/DDBJ databases">
        <title>Draft genome sequence of Virgibacillus massiliensis Vm-5.</title>
        <authorList>
            <person name="Khelaifia S."/>
            <person name="Croce O."/>
            <person name="Lagier J.C."/>
            <person name="Raoult D."/>
        </authorList>
    </citation>
    <scope>NUCLEOTIDE SEQUENCE [LARGE SCALE GENOMIC DNA]</scope>
    <source>
        <strain evidence="5">Vm-5</strain>
    </source>
</reference>
<gene>
    <name evidence="4" type="primary">spoIIQ</name>
    <name evidence="4" type="ORF">BN990_00590</name>
</gene>
<keyword evidence="2" id="KW-1133">Transmembrane helix</keyword>
<dbReference type="GO" id="GO:0004222">
    <property type="term" value="F:metalloendopeptidase activity"/>
    <property type="evidence" value="ECO:0007669"/>
    <property type="project" value="TreeGrafter"/>
</dbReference>
<reference evidence="4 5" key="1">
    <citation type="submission" date="2014-03" db="EMBL/GenBank/DDBJ databases">
        <authorList>
            <person name="Urmite Genomes U."/>
        </authorList>
    </citation>
    <scope>NUCLEOTIDE SEQUENCE [LARGE SCALE GENOMIC DNA]</scope>
    <source>
        <strain evidence="4 5">Vm-5</strain>
    </source>
</reference>
<keyword evidence="5" id="KW-1185">Reference proteome</keyword>
<dbReference type="Pfam" id="PF01551">
    <property type="entry name" value="Peptidase_M23"/>
    <property type="match status" value="1"/>
</dbReference>
<feature type="domain" description="M23ase beta-sheet core" evidence="3">
    <location>
        <begin position="117"/>
        <end position="214"/>
    </location>
</feature>
<dbReference type="SUPFAM" id="SSF51261">
    <property type="entry name" value="Duplicated hybrid motif"/>
    <property type="match status" value="1"/>
</dbReference>
<name>A0A024Q8R0_9BACI</name>
<feature type="transmembrane region" description="Helical" evidence="2">
    <location>
        <begin position="21"/>
        <end position="41"/>
    </location>
</feature>
<keyword evidence="2" id="KW-0812">Transmembrane</keyword>
<evidence type="ECO:0000256" key="1">
    <source>
        <dbReference type="SAM" id="MobiDB-lite"/>
    </source>
</evidence>
<keyword evidence="2" id="KW-0472">Membrane</keyword>
<dbReference type="Gene3D" id="2.70.70.10">
    <property type="entry name" value="Glucose Permease (Domain IIA)"/>
    <property type="match status" value="1"/>
</dbReference>
<organism evidence="4 5">
    <name type="scientific">Virgibacillus massiliensis</name>
    <dbReference type="NCBI Taxonomy" id="1462526"/>
    <lineage>
        <taxon>Bacteria</taxon>
        <taxon>Bacillati</taxon>
        <taxon>Bacillota</taxon>
        <taxon>Bacilli</taxon>
        <taxon>Bacillales</taxon>
        <taxon>Bacillaceae</taxon>
        <taxon>Virgibacillus</taxon>
    </lineage>
</organism>
<dbReference type="eggNOG" id="COG0739">
    <property type="taxonomic scope" value="Bacteria"/>
</dbReference>
<feature type="region of interest" description="Disordered" evidence="1">
    <location>
        <begin position="212"/>
        <end position="304"/>
    </location>
</feature>
<feature type="compositionally biased region" description="Low complexity" evidence="1">
    <location>
        <begin position="292"/>
        <end position="304"/>
    </location>
</feature>
<comment type="caution">
    <text evidence="4">The sequence shown here is derived from an EMBL/GenBank/DDBJ whole genome shotgun (WGS) entry which is preliminary data.</text>
</comment>
<evidence type="ECO:0000313" key="5">
    <source>
        <dbReference type="Proteomes" id="UP000028875"/>
    </source>
</evidence>
<dbReference type="OrthoDB" id="2050153at2"/>
<dbReference type="Proteomes" id="UP000028875">
    <property type="component" value="Unassembled WGS sequence"/>
</dbReference>
<evidence type="ECO:0000256" key="2">
    <source>
        <dbReference type="SAM" id="Phobius"/>
    </source>
</evidence>
<dbReference type="EMBL" id="CCDP010000001">
    <property type="protein sequence ID" value="CDQ38321.1"/>
    <property type="molecule type" value="Genomic_DNA"/>
</dbReference>
<sequence length="304" mass="33674">MNEENKGASKNKWTRIFRKKWFFPAVYLTIAAVLLSVVVWYQNMDNQVPDAQDEANEYTPAQHGEDAEPVLDQQEMIQMPVTNQEEAEIVTKFYDYNAEQEDQEQALVLYNNKYYQSTGVDIASANDESFDVVAAISGTISEVKEDPLLGNVVVLTHGDDVKTYYASLNDVSVKAGADVKQGDKLGSAGKNVFGKDNGTHVHFELRKAGKEVNPEEYFNQPVSSLNSVTEEAAEESETSEEAEESSTNEEDAKQEDEDSSEEKPKADEENGESESDDTDDQTETENPDQSETESGASTETSKSA</sequence>
<dbReference type="PANTHER" id="PTHR21666">
    <property type="entry name" value="PEPTIDASE-RELATED"/>
    <property type="match status" value="1"/>
</dbReference>
<evidence type="ECO:0000259" key="3">
    <source>
        <dbReference type="Pfam" id="PF01551"/>
    </source>
</evidence>
<dbReference type="PANTHER" id="PTHR21666:SF291">
    <property type="entry name" value="STAGE II SPORULATION PROTEIN Q"/>
    <property type="match status" value="1"/>
</dbReference>
<dbReference type="InterPro" id="IPR016047">
    <property type="entry name" value="M23ase_b-sheet_dom"/>
</dbReference>
<evidence type="ECO:0000313" key="4">
    <source>
        <dbReference type="EMBL" id="CDQ38321.1"/>
    </source>
</evidence>
<feature type="compositionally biased region" description="Acidic residues" evidence="1">
    <location>
        <begin position="231"/>
        <end position="260"/>
    </location>
</feature>
<dbReference type="InterPro" id="IPR011055">
    <property type="entry name" value="Dup_hybrid_motif"/>
</dbReference>
<feature type="compositionally biased region" description="Acidic residues" evidence="1">
    <location>
        <begin position="269"/>
        <end position="291"/>
    </location>
</feature>
<dbReference type="CDD" id="cd12797">
    <property type="entry name" value="M23_peptidase"/>
    <property type="match status" value="1"/>
</dbReference>
<dbReference type="RefSeq" id="WP_021289805.1">
    <property type="nucleotide sequence ID" value="NZ_BNER01000001.1"/>
</dbReference>